<feature type="domain" description="Neurotransmitter-gated ion-channel ligand-binding" evidence="7">
    <location>
        <begin position="35"/>
        <end position="240"/>
    </location>
</feature>
<dbReference type="InterPro" id="IPR038050">
    <property type="entry name" value="Neuro_actylchol_rec"/>
</dbReference>
<sequence>MKTVFVVFLVTLLYLNFCNADDDCKKKTSHLAPIRLKNDLLCDYDKNIRPVINHANSTVVTVRMILKFFEYEMHTNTLSIHNWLSIFWKDEHLKWDPAQYDSIKETYFSSDEIWMPDLSIYNMNDLNGSPSAFSAVRCLVTSKGLVACVPPNRHDALCMADLTKYPFDQQNCTLRYGSWVHSGEEIDFKTASPPVSTNDYIPNSDWKLITVTIQRNAGHYNCCPDNTYPSLNYKFQIERHSATHAASIIIPSLVLIIVTLTTLWMNPEEIERLCLACCNLIAHILHLQLINAQLPSTGDKPPLLVLYSRDSLLLCTSTIVLTVVLKAMLSSPKPSPLWISSLMSSILSKRPGQWFLLYESSLKGVATAKREEDAVNIIETTGSEIDKDWKMFAKLLDRLSFIAFLIAYVFMFISFVL</sequence>
<dbReference type="InterPro" id="IPR006201">
    <property type="entry name" value="Neur_channel"/>
</dbReference>
<dbReference type="GO" id="GO:0005230">
    <property type="term" value="F:extracellular ligand-gated monoatomic ion channel activity"/>
    <property type="evidence" value="ECO:0007669"/>
    <property type="project" value="InterPro"/>
</dbReference>
<dbReference type="EMBL" id="JARPUR010000001">
    <property type="protein sequence ID" value="KAK4884723.1"/>
    <property type="molecule type" value="Genomic_DNA"/>
</dbReference>
<proteinExistence type="predicted"/>
<evidence type="ECO:0000256" key="6">
    <source>
        <dbReference type="SAM" id="SignalP"/>
    </source>
</evidence>
<gene>
    <name evidence="8" type="ORF">RN001_000994</name>
</gene>
<feature type="signal peptide" evidence="6">
    <location>
        <begin position="1"/>
        <end position="20"/>
    </location>
</feature>
<dbReference type="InterPro" id="IPR036719">
    <property type="entry name" value="Neuro-gated_channel_TM_sf"/>
</dbReference>
<dbReference type="PANTHER" id="PTHR18945">
    <property type="entry name" value="NEUROTRANSMITTER GATED ION CHANNEL"/>
    <property type="match status" value="1"/>
</dbReference>
<feature type="transmembrane region" description="Helical" evidence="5">
    <location>
        <begin position="395"/>
        <end position="416"/>
    </location>
</feature>
<organism evidence="8 9">
    <name type="scientific">Aquatica leii</name>
    <dbReference type="NCBI Taxonomy" id="1421715"/>
    <lineage>
        <taxon>Eukaryota</taxon>
        <taxon>Metazoa</taxon>
        <taxon>Ecdysozoa</taxon>
        <taxon>Arthropoda</taxon>
        <taxon>Hexapoda</taxon>
        <taxon>Insecta</taxon>
        <taxon>Pterygota</taxon>
        <taxon>Neoptera</taxon>
        <taxon>Endopterygota</taxon>
        <taxon>Coleoptera</taxon>
        <taxon>Polyphaga</taxon>
        <taxon>Elateriformia</taxon>
        <taxon>Elateroidea</taxon>
        <taxon>Lampyridae</taxon>
        <taxon>Luciolinae</taxon>
        <taxon>Aquatica</taxon>
    </lineage>
</organism>
<dbReference type="AlphaFoldDB" id="A0AAN7PFX3"/>
<evidence type="ECO:0000313" key="8">
    <source>
        <dbReference type="EMBL" id="KAK4884723.1"/>
    </source>
</evidence>
<feature type="chain" id="PRO_5042811734" description="Neurotransmitter-gated ion-channel ligand-binding domain-containing protein" evidence="6">
    <location>
        <begin position="21"/>
        <end position="417"/>
    </location>
</feature>
<evidence type="ECO:0000256" key="2">
    <source>
        <dbReference type="ARBA" id="ARBA00022692"/>
    </source>
</evidence>
<dbReference type="SUPFAM" id="SSF63712">
    <property type="entry name" value="Nicotinic receptor ligand binding domain-like"/>
    <property type="match status" value="1"/>
</dbReference>
<evidence type="ECO:0000256" key="5">
    <source>
        <dbReference type="SAM" id="Phobius"/>
    </source>
</evidence>
<keyword evidence="9" id="KW-1185">Reference proteome</keyword>
<dbReference type="FunFam" id="2.70.170.10:FF:000028">
    <property type="entry name" value="AcetylCholine Receptor"/>
    <property type="match status" value="1"/>
</dbReference>
<keyword evidence="3 5" id="KW-1133">Transmembrane helix</keyword>
<keyword evidence="2 5" id="KW-0812">Transmembrane</keyword>
<dbReference type="Pfam" id="PF02931">
    <property type="entry name" value="Neur_chan_LBD"/>
    <property type="match status" value="1"/>
</dbReference>
<keyword evidence="6" id="KW-0732">Signal</keyword>
<comment type="subcellular location">
    <subcellularLocation>
        <location evidence="1">Membrane</location>
        <topology evidence="1">Multi-pass membrane protein</topology>
    </subcellularLocation>
</comment>
<dbReference type="Gene3D" id="1.20.58.390">
    <property type="entry name" value="Neurotransmitter-gated ion-channel transmembrane domain"/>
    <property type="match status" value="1"/>
</dbReference>
<dbReference type="GO" id="GO:0016020">
    <property type="term" value="C:membrane"/>
    <property type="evidence" value="ECO:0007669"/>
    <property type="project" value="UniProtKB-SubCell"/>
</dbReference>
<evidence type="ECO:0000313" key="9">
    <source>
        <dbReference type="Proteomes" id="UP001353858"/>
    </source>
</evidence>
<accession>A0AAN7PFX3</accession>
<evidence type="ECO:0000256" key="3">
    <source>
        <dbReference type="ARBA" id="ARBA00022989"/>
    </source>
</evidence>
<dbReference type="GO" id="GO:0004888">
    <property type="term" value="F:transmembrane signaling receptor activity"/>
    <property type="evidence" value="ECO:0007669"/>
    <property type="project" value="InterPro"/>
</dbReference>
<dbReference type="Proteomes" id="UP001353858">
    <property type="component" value="Unassembled WGS sequence"/>
</dbReference>
<feature type="transmembrane region" description="Helical" evidence="5">
    <location>
        <begin position="245"/>
        <end position="266"/>
    </location>
</feature>
<reference evidence="9" key="1">
    <citation type="submission" date="2023-01" db="EMBL/GenBank/DDBJ databases">
        <title>Key to firefly adult light organ development and bioluminescence: homeobox transcription factors regulate luciferase expression and transportation to peroxisome.</title>
        <authorList>
            <person name="Fu X."/>
        </authorList>
    </citation>
    <scope>NUCLEOTIDE SEQUENCE [LARGE SCALE GENOMIC DNA]</scope>
</reference>
<evidence type="ECO:0000259" key="7">
    <source>
        <dbReference type="Pfam" id="PF02931"/>
    </source>
</evidence>
<dbReference type="SUPFAM" id="SSF90112">
    <property type="entry name" value="Neurotransmitter-gated ion-channel transmembrane pore"/>
    <property type="match status" value="1"/>
</dbReference>
<dbReference type="InterPro" id="IPR036734">
    <property type="entry name" value="Neur_chan_lig-bd_sf"/>
</dbReference>
<evidence type="ECO:0000256" key="1">
    <source>
        <dbReference type="ARBA" id="ARBA00004141"/>
    </source>
</evidence>
<dbReference type="InterPro" id="IPR006202">
    <property type="entry name" value="Neur_chan_lig-bd"/>
</dbReference>
<dbReference type="Gene3D" id="2.70.170.10">
    <property type="entry name" value="Neurotransmitter-gated ion-channel ligand-binding domain"/>
    <property type="match status" value="1"/>
</dbReference>
<comment type="caution">
    <text evidence="8">The sequence shown here is derived from an EMBL/GenBank/DDBJ whole genome shotgun (WGS) entry which is preliminary data.</text>
</comment>
<evidence type="ECO:0000256" key="4">
    <source>
        <dbReference type="ARBA" id="ARBA00023136"/>
    </source>
</evidence>
<name>A0AAN7PFX3_9COLE</name>
<protein>
    <recommendedName>
        <fullName evidence="7">Neurotransmitter-gated ion-channel ligand-binding domain-containing protein</fullName>
    </recommendedName>
</protein>
<keyword evidence="4 5" id="KW-0472">Membrane</keyword>
<dbReference type="CDD" id="cd18989">
    <property type="entry name" value="LGIC_ECD_cation"/>
    <property type="match status" value="1"/>
</dbReference>
<dbReference type="PRINTS" id="PR00252">
    <property type="entry name" value="NRIONCHANNEL"/>
</dbReference>